<evidence type="ECO:0000256" key="2">
    <source>
        <dbReference type="SAM" id="SignalP"/>
    </source>
</evidence>
<evidence type="ECO:0000313" key="3">
    <source>
        <dbReference type="EMBL" id="PRP87465.1"/>
    </source>
</evidence>
<evidence type="ECO:0000313" key="4">
    <source>
        <dbReference type="Proteomes" id="UP000241769"/>
    </source>
</evidence>
<dbReference type="Proteomes" id="UP000241769">
    <property type="component" value="Unassembled WGS sequence"/>
</dbReference>
<dbReference type="EMBL" id="MDYQ01000020">
    <property type="protein sequence ID" value="PRP87465.1"/>
    <property type="molecule type" value="Genomic_DNA"/>
</dbReference>
<name>A0A2P6NU10_9EUKA</name>
<organism evidence="3 4">
    <name type="scientific">Planoprotostelium fungivorum</name>
    <dbReference type="NCBI Taxonomy" id="1890364"/>
    <lineage>
        <taxon>Eukaryota</taxon>
        <taxon>Amoebozoa</taxon>
        <taxon>Evosea</taxon>
        <taxon>Variosea</taxon>
        <taxon>Cavosteliida</taxon>
        <taxon>Cavosteliaceae</taxon>
        <taxon>Planoprotostelium</taxon>
    </lineage>
</organism>
<dbReference type="InParanoid" id="A0A2P6NU10"/>
<gene>
    <name evidence="3" type="ORF">PROFUN_00676</name>
</gene>
<accession>A0A2P6NU10</accession>
<comment type="caution">
    <text evidence="3">The sequence shown here is derived from an EMBL/GenBank/DDBJ whole genome shotgun (WGS) entry which is preliminary data.</text>
</comment>
<reference evidence="3 4" key="1">
    <citation type="journal article" date="2018" name="Genome Biol. Evol.">
        <title>Multiple Roots of Fruiting Body Formation in Amoebozoa.</title>
        <authorList>
            <person name="Hillmann F."/>
            <person name="Forbes G."/>
            <person name="Novohradska S."/>
            <person name="Ferling I."/>
            <person name="Riege K."/>
            <person name="Groth M."/>
            <person name="Westermann M."/>
            <person name="Marz M."/>
            <person name="Spaller T."/>
            <person name="Winckler T."/>
            <person name="Schaap P."/>
            <person name="Glockner G."/>
        </authorList>
    </citation>
    <scope>NUCLEOTIDE SEQUENCE [LARGE SCALE GENOMIC DNA]</scope>
    <source>
        <strain evidence="3 4">Jena</strain>
    </source>
</reference>
<keyword evidence="2" id="KW-0732">Signal</keyword>
<feature type="region of interest" description="Disordered" evidence="1">
    <location>
        <begin position="54"/>
        <end position="91"/>
    </location>
</feature>
<dbReference type="AlphaFoldDB" id="A0A2P6NU10"/>
<sequence>MWSYVVTLCLLQELMVVQSVSGLNNYDNMGRKAIWTGQIITYASHLQPAERTTLTLEDLNDRRTTPAQSKSRKRKAINSEDTEGPLKKVPTTEAPVINDRWRYDLTIAPTTRDPLQELMTRDFVTAHFGQVTRLEFDEGHWNHGMPFLATDAQWYNGMSLYVAVLPSLEMSRSYAGRLEPDTPRTALRVGSAVYSQMEPELEPRALNRIYRSAETDIRGTCKLLSSISDRPPFRLRGEDRRNLLASLGNKKNEQRLQRNTG</sequence>
<evidence type="ECO:0000256" key="1">
    <source>
        <dbReference type="SAM" id="MobiDB-lite"/>
    </source>
</evidence>
<proteinExistence type="predicted"/>
<protein>
    <submittedName>
        <fullName evidence="3">Uncharacterized protein</fullName>
    </submittedName>
</protein>
<keyword evidence="4" id="KW-1185">Reference proteome</keyword>
<feature type="chain" id="PRO_5015184631" evidence="2">
    <location>
        <begin position="23"/>
        <end position="261"/>
    </location>
</feature>
<feature type="signal peptide" evidence="2">
    <location>
        <begin position="1"/>
        <end position="22"/>
    </location>
</feature>